<organism evidence="7 8">
    <name type="scientific">Chenopodium quinoa</name>
    <name type="common">Quinoa</name>
    <dbReference type="NCBI Taxonomy" id="63459"/>
    <lineage>
        <taxon>Eukaryota</taxon>
        <taxon>Viridiplantae</taxon>
        <taxon>Streptophyta</taxon>
        <taxon>Embryophyta</taxon>
        <taxon>Tracheophyta</taxon>
        <taxon>Spermatophyta</taxon>
        <taxon>Magnoliopsida</taxon>
        <taxon>eudicotyledons</taxon>
        <taxon>Gunneridae</taxon>
        <taxon>Pentapetalae</taxon>
        <taxon>Caryophyllales</taxon>
        <taxon>Chenopodiaceae</taxon>
        <taxon>Chenopodioideae</taxon>
        <taxon>Atripliceae</taxon>
        <taxon>Chenopodium</taxon>
    </lineage>
</organism>
<evidence type="ECO:0000256" key="1">
    <source>
        <dbReference type="ARBA" id="ARBA00022723"/>
    </source>
</evidence>
<dbReference type="SUPFAM" id="SSF57850">
    <property type="entry name" value="RING/U-box"/>
    <property type="match status" value="1"/>
</dbReference>
<dbReference type="PANTHER" id="PTHR46537:SF3">
    <property type="entry name" value="E3 UBIQUITIN-PROTEIN LIGASE RING1A"/>
    <property type="match status" value="1"/>
</dbReference>
<dbReference type="GO" id="GO:0008270">
    <property type="term" value="F:zinc ion binding"/>
    <property type="evidence" value="ECO:0007669"/>
    <property type="project" value="UniProtKB-KW"/>
</dbReference>
<evidence type="ECO:0000256" key="3">
    <source>
        <dbReference type="ARBA" id="ARBA00022833"/>
    </source>
</evidence>
<feature type="region of interest" description="Disordered" evidence="5">
    <location>
        <begin position="122"/>
        <end position="169"/>
    </location>
</feature>
<dbReference type="InterPro" id="IPR044592">
    <property type="entry name" value="RING1A/B"/>
</dbReference>
<reference evidence="7" key="2">
    <citation type="submission" date="2021-03" db="UniProtKB">
        <authorList>
            <consortium name="EnsemblPlants"/>
        </authorList>
    </citation>
    <scope>IDENTIFICATION</scope>
</reference>
<keyword evidence="1" id="KW-0479">Metal-binding</keyword>
<feature type="compositionally biased region" description="Basic and acidic residues" evidence="5">
    <location>
        <begin position="131"/>
        <end position="141"/>
    </location>
</feature>
<reference evidence="7" key="1">
    <citation type="journal article" date="2017" name="Nature">
        <title>The genome of Chenopodium quinoa.</title>
        <authorList>
            <person name="Jarvis D.E."/>
            <person name="Ho Y.S."/>
            <person name="Lightfoot D.J."/>
            <person name="Schmoeckel S.M."/>
            <person name="Li B."/>
            <person name="Borm T.J.A."/>
            <person name="Ohyanagi H."/>
            <person name="Mineta K."/>
            <person name="Michell C.T."/>
            <person name="Saber N."/>
            <person name="Kharbatia N.M."/>
            <person name="Rupper R.R."/>
            <person name="Sharp A.R."/>
            <person name="Dally N."/>
            <person name="Boughton B.A."/>
            <person name="Woo Y.H."/>
            <person name="Gao G."/>
            <person name="Schijlen E.G.W.M."/>
            <person name="Guo X."/>
            <person name="Momin A.A."/>
            <person name="Negrao S."/>
            <person name="Al-Babili S."/>
            <person name="Gehring C."/>
            <person name="Roessner U."/>
            <person name="Jung C."/>
            <person name="Murphy K."/>
            <person name="Arold S.T."/>
            <person name="Gojobori T."/>
            <person name="van der Linden C.G."/>
            <person name="van Loo E.N."/>
            <person name="Jellen E.N."/>
            <person name="Maughan P.J."/>
            <person name="Tester M."/>
        </authorList>
    </citation>
    <scope>NUCLEOTIDE SEQUENCE [LARGE SCALE GENOMIC DNA]</scope>
    <source>
        <strain evidence="7">cv. PI 614886</strain>
    </source>
</reference>
<dbReference type="CDD" id="cd16531">
    <property type="entry name" value="RING-HC_RING1-like"/>
    <property type="match status" value="1"/>
</dbReference>
<evidence type="ECO:0000256" key="2">
    <source>
        <dbReference type="ARBA" id="ARBA00022771"/>
    </source>
</evidence>
<dbReference type="Gene3D" id="3.30.40.10">
    <property type="entry name" value="Zinc/RING finger domain, C3HC4 (zinc finger)"/>
    <property type="match status" value="1"/>
</dbReference>
<dbReference type="Proteomes" id="UP000596660">
    <property type="component" value="Unplaced"/>
</dbReference>
<evidence type="ECO:0000259" key="6">
    <source>
        <dbReference type="PROSITE" id="PS50089"/>
    </source>
</evidence>
<protein>
    <recommendedName>
        <fullName evidence="6">RING-type domain-containing protein</fullName>
    </recommendedName>
</protein>
<dbReference type="PROSITE" id="PS50089">
    <property type="entry name" value="ZF_RING_2"/>
    <property type="match status" value="1"/>
</dbReference>
<accession>A0A803LQ15</accession>
<dbReference type="InterPro" id="IPR013083">
    <property type="entry name" value="Znf_RING/FYVE/PHD"/>
</dbReference>
<sequence>MPAQKRSAEDNYSDEDPPNNAAVNHAGIIRKTRTVMECLHRFCRECIDKSMRMGNNECPACRKHCASRRSLRDDPNYDALIAALYPDIDRYEEEELAFQEDERVRNKQIQAAIAQTFRLQTEALSRKRKRSQNERCTEPKSKRSKRWRGQPSPAAASGDGGGDENDQEVHRDAGVSPAAFVGTSEILAWGKGGLRSSTRYGSGNGGNVKHSRGRFVKLTDYFRTWEQNESELDIQVVLVSLDEQKEHLLEHSYLCGRPALSVGQICEFISLQTSLPPDKVEILGAKGSSLSSTAFEACKDELQVLNSEETLAGLKASSNFTQGHLMLAYRKKLSV</sequence>
<proteinExistence type="predicted"/>
<feature type="region of interest" description="Disordered" evidence="5">
    <location>
        <begin position="1"/>
        <end position="22"/>
    </location>
</feature>
<evidence type="ECO:0000313" key="8">
    <source>
        <dbReference type="Proteomes" id="UP000596660"/>
    </source>
</evidence>
<evidence type="ECO:0000256" key="4">
    <source>
        <dbReference type="PROSITE-ProRule" id="PRU00175"/>
    </source>
</evidence>
<dbReference type="InterPro" id="IPR017907">
    <property type="entry name" value="Znf_RING_CS"/>
</dbReference>
<dbReference type="InterPro" id="IPR001841">
    <property type="entry name" value="Znf_RING"/>
</dbReference>
<keyword evidence="2 4" id="KW-0863">Zinc-finger</keyword>
<evidence type="ECO:0000313" key="7">
    <source>
        <dbReference type="EnsemblPlants" id="AUR62017044-RA:cds"/>
    </source>
</evidence>
<dbReference type="PANTHER" id="PTHR46537">
    <property type="entry name" value="OS11G0578200 PROTEIN"/>
    <property type="match status" value="1"/>
</dbReference>
<dbReference type="EnsemblPlants" id="AUR62017044-RA">
    <property type="protein sequence ID" value="AUR62017044-RA:cds"/>
    <property type="gene ID" value="AUR62017044"/>
</dbReference>
<dbReference type="Pfam" id="PF13923">
    <property type="entry name" value="zf-C3HC4_2"/>
    <property type="match status" value="1"/>
</dbReference>
<dbReference type="Gramene" id="AUR62017044-RA">
    <property type="protein sequence ID" value="AUR62017044-RA:cds"/>
    <property type="gene ID" value="AUR62017044"/>
</dbReference>
<dbReference type="PROSITE" id="PS00518">
    <property type="entry name" value="ZF_RING_1"/>
    <property type="match status" value="1"/>
</dbReference>
<feature type="domain" description="RING-type" evidence="6">
    <location>
        <begin position="35"/>
        <end position="62"/>
    </location>
</feature>
<dbReference type="AlphaFoldDB" id="A0A803LQ15"/>
<keyword evidence="8" id="KW-1185">Reference proteome</keyword>
<evidence type="ECO:0000256" key="5">
    <source>
        <dbReference type="SAM" id="MobiDB-lite"/>
    </source>
</evidence>
<keyword evidence="3" id="KW-0862">Zinc</keyword>
<name>A0A803LQ15_CHEQI</name>